<accession>A0A1B6E2Z0</accession>
<protein>
    <submittedName>
        <fullName evidence="1">Uncharacterized protein</fullName>
    </submittedName>
</protein>
<dbReference type="AlphaFoldDB" id="A0A1B6E2Z0"/>
<evidence type="ECO:0000313" key="1">
    <source>
        <dbReference type="EMBL" id="JAS32302.1"/>
    </source>
</evidence>
<sequence>MNILYYCLFLIILKHYDCRVQKRFGLFGKALNDVQKYPNTTDNCAANTTNTIPKSNWGLNKNNCVTQSSSGKVKNVSDNNTDPEIHNECVEIHFNITNIIHDDNNKSNNPYVVHEISINNASSSVSEDVAEEDTEVVTKSNTLNLSKDEYDSKRKKYKNRKMLNAPIYIII</sequence>
<gene>
    <name evidence="1" type="ORF">g.3569</name>
</gene>
<reference evidence="1" key="1">
    <citation type="submission" date="2015-12" db="EMBL/GenBank/DDBJ databases">
        <title>De novo transcriptome assembly of four potential Pierce s Disease insect vectors from Arizona vineyards.</title>
        <authorList>
            <person name="Tassone E.E."/>
        </authorList>
    </citation>
    <scope>NUCLEOTIDE SEQUENCE</scope>
</reference>
<dbReference type="EMBL" id="GEDC01004996">
    <property type="protein sequence ID" value="JAS32302.1"/>
    <property type="molecule type" value="Transcribed_RNA"/>
</dbReference>
<organism evidence="1">
    <name type="scientific">Clastoptera arizonana</name>
    <name type="common">Arizona spittle bug</name>
    <dbReference type="NCBI Taxonomy" id="38151"/>
    <lineage>
        <taxon>Eukaryota</taxon>
        <taxon>Metazoa</taxon>
        <taxon>Ecdysozoa</taxon>
        <taxon>Arthropoda</taxon>
        <taxon>Hexapoda</taxon>
        <taxon>Insecta</taxon>
        <taxon>Pterygota</taxon>
        <taxon>Neoptera</taxon>
        <taxon>Paraneoptera</taxon>
        <taxon>Hemiptera</taxon>
        <taxon>Auchenorrhyncha</taxon>
        <taxon>Cercopoidea</taxon>
        <taxon>Clastopteridae</taxon>
        <taxon>Clastoptera</taxon>
    </lineage>
</organism>
<proteinExistence type="predicted"/>
<name>A0A1B6E2Z0_9HEMI</name>